<proteinExistence type="inferred from homology"/>
<comment type="similarity">
    <text evidence="1">Belongs to the eukaryotic initiation factor 4E family.</text>
</comment>
<dbReference type="InterPro" id="IPR001040">
    <property type="entry name" value="TIF_eIF_4E"/>
</dbReference>
<keyword evidence="1" id="KW-0648">Protein biosynthesis</keyword>
<dbReference type="PROSITE" id="PS00813">
    <property type="entry name" value="IF4E"/>
    <property type="match status" value="1"/>
</dbReference>
<dbReference type="FunFam" id="3.30.760.10:FF:000043">
    <property type="entry name" value="Predicted protein"/>
    <property type="match status" value="1"/>
</dbReference>
<organism evidence="3 4">
    <name type="scientific">Cyclotella atomus</name>
    <dbReference type="NCBI Taxonomy" id="382360"/>
    <lineage>
        <taxon>Eukaryota</taxon>
        <taxon>Sar</taxon>
        <taxon>Stramenopiles</taxon>
        <taxon>Ochrophyta</taxon>
        <taxon>Bacillariophyta</taxon>
        <taxon>Coscinodiscophyceae</taxon>
        <taxon>Thalassiosirophycidae</taxon>
        <taxon>Stephanodiscales</taxon>
        <taxon>Stephanodiscaceae</taxon>
        <taxon>Cyclotella</taxon>
    </lineage>
</organism>
<accession>A0ABD3NKN9</accession>
<protein>
    <submittedName>
        <fullName evidence="3">Uncharacterized protein</fullName>
    </submittedName>
</protein>
<dbReference type="Pfam" id="PF01652">
    <property type="entry name" value="IF4E"/>
    <property type="match status" value="1"/>
</dbReference>
<comment type="caution">
    <text evidence="3">The sequence shown here is derived from an EMBL/GenBank/DDBJ whole genome shotgun (WGS) entry which is preliminary data.</text>
</comment>
<evidence type="ECO:0000256" key="2">
    <source>
        <dbReference type="SAM" id="MobiDB-lite"/>
    </source>
</evidence>
<feature type="region of interest" description="Disordered" evidence="2">
    <location>
        <begin position="200"/>
        <end position="253"/>
    </location>
</feature>
<dbReference type="InterPro" id="IPR023398">
    <property type="entry name" value="TIF_eIF4e-like"/>
</dbReference>
<dbReference type="GO" id="GO:0003723">
    <property type="term" value="F:RNA binding"/>
    <property type="evidence" value="ECO:0007669"/>
    <property type="project" value="UniProtKB-KW"/>
</dbReference>
<gene>
    <name evidence="3" type="ORF">ACHAWO_007362</name>
</gene>
<dbReference type="Gene3D" id="3.30.760.10">
    <property type="entry name" value="RNA Cap, Translation Initiation Factor Eif4e"/>
    <property type="match status" value="1"/>
</dbReference>
<reference evidence="3 4" key="1">
    <citation type="submission" date="2024-10" db="EMBL/GenBank/DDBJ databases">
        <title>Updated reference genomes for cyclostephanoid diatoms.</title>
        <authorList>
            <person name="Roberts W.R."/>
            <person name="Alverson A.J."/>
        </authorList>
    </citation>
    <scope>NUCLEOTIDE SEQUENCE [LARGE SCALE GENOMIC DNA]</scope>
    <source>
        <strain evidence="3 4">AJA010-31</strain>
    </source>
</reference>
<feature type="region of interest" description="Disordered" evidence="2">
    <location>
        <begin position="1"/>
        <end position="34"/>
    </location>
</feature>
<keyword evidence="4" id="KW-1185">Reference proteome</keyword>
<keyword evidence="1" id="KW-0694">RNA-binding</keyword>
<dbReference type="Proteomes" id="UP001530400">
    <property type="component" value="Unassembled WGS sequence"/>
</dbReference>
<feature type="compositionally biased region" description="Basic and acidic residues" evidence="2">
    <location>
        <begin position="13"/>
        <end position="26"/>
    </location>
</feature>
<feature type="compositionally biased region" description="Basic and acidic residues" evidence="2">
    <location>
        <begin position="227"/>
        <end position="253"/>
    </location>
</feature>
<dbReference type="SUPFAM" id="SSF55418">
    <property type="entry name" value="eIF4e-like"/>
    <property type="match status" value="1"/>
</dbReference>
<feature type="compositionally biased region" description="Gly residues" evidence="2">
    <location>
        <begin position="207"/>
        <end position="217"/>
    </location>
</feature>
<evidence type="ECO:0000313" key="3">
    <source>
        <dbReference type="EMBL" id="KAL3776078.1"/>
    </source>
</evidence>
<sequence>MRRGKAAQSEGRQSTDNDHHGEEGGEAKGSSKGGKPTYFDSVKLIATIHTVEQFWSLYDHLIRPSSLPTTTDLHIFREGIQPTWEDPSNARGGKWLIRLKKGLASRYWEELVLALIGGQFSISGHLPHDEICGAVVSIRFNEDIVSVWNRHAGNAEVIERVRDCIKRILSLPNHAYLEYKPHMDSLADKSSFRNTTVWRPKSSLDKGLGGEGGGGNSGPPRRMPSWGEREDNTGKERGNVSKPVRSEVERAWR</sequence>
<dbReference type="PANTHER" id="PTHR11960">
    <property type="entry name" value="EUKARYOTIC TRANSLATION INITIATION FACTOR 4E RELATED"/>
    <property type="match status" value="1"/>
</dbReference>
<dbReference type="GO" id="GO:0003743">
    <property type="term" value="F:translation initiation factor activity"/>
    <property type="evidence" value="ECO:0007669"/>
    <property type="project" value="UniProtKB-KW"/>
</dbReference>
<keyword evidence="1" id="KW-0396">Initiation factor</keyword>
<dbReference type="EMBL" id="JALLPJ020001118">
    <property type="protein sequence ID" value="KAL3776078.1"/>
    <property type="molecule type" value="Genomic_DNA"/>
</dbReference>
<evidence type="ECO:0000313" key="4">
    <source>
        <dbReference type="Proteomes" id="UP001530400"/>
    </source>
</evidence>
<dbReference type="AlphaFoldDB" id="A0ABD3NKN9"/>
<name>A0ABD3NKN9_9STRA</name>
<evidence type="ECO:0000256" key="1">
    <source>
        <dbReference type="RuleBase" id="RU004374"/>
    </source>
</evidence>
<dbReference type="PANTHER" id="PTHR11960:SF18">
    <property type="entry name" value="EUKARYOTIC TRANSLATION INITIATION FACTOR 4E HOMOLOGOUS PROTEIN, ISOFORM B"/>
    <property type="match status" value="1"/>
</dbReference>
<dbReference type="InterPro" id="IPR019770">
    <property type="entry name" value="TIF_eIF_4E_CS"/>
</dbReference>